<keyword evidence="1" id="KW-0863">Zinc-finger</keyword>
<feature type="compositionally biased region" description="Polar residues" evidence="2">
    <location>
        <begin position="1"/>
        <end position="11"/>
    </location>
</feature>
<feature type="region of interest" description="Disordered" evidence="2">
    <location>
        <begin position="1"/>
        <end position="32"/>
    </location>
</feature>
<keyword evidence="1" id="KW-0862">Zinc</keyword>
<evidence type="ECO:0000313" key="4">
    <source>
        <dbReference type="EMBL" id="GMN45757.1"/>
    </source>
</evidence>
<dbReference type="GO" id="GO:0016567">
    <property type="term" value="P:protein ubiquitination"/>
    <property type="evidence" value="ECO:0007669"/>
    <property type="project" value="TreeGrafter"/>
</dbReference>
<dbReference type="InterPro" id="IPR001841">
    <property type="entry name" value="Znf_RING"/>
</dbReference>
<evidence type="ECO:0000259" key="3">
    <source>
        <dbReference type="PROSITE" id="PS50089"/>
    </source>
</evidence>
<dbReference type="CDD" id="cd16618">
    <property type="entry name" value="mRING-HC-C4C4_CNOT4"/>
    <property type="match status" value="1"/>
</dbReference>
<gene>
    <name evidence="4" type="ORF">TIFTF001_014942</name>
</gene>
<feature type="compositionally biased region" description="Basic residues" evidence="2">
    <location>
        <begin position="22"/>
        <end position="32"/>
    </location>
</feature>
<dbReference type="InterPro" id="IPR013083">
    <property type="entry name" value="Znf_RING/FYVE/PHD"/>
</dbReference>
<protein>
    <recommendedName>
        <fullName evidence="3">RING-type domain-containing protein</fullName>
    </recommendedName>
</protein>
<feature type="region of interest" description="Disordered" evidence="2">
    <location>
        <begin position="188"/>
        <end position="238"/>
    </location>
</feature>
<reference evidence="4" key="1">
    <citation type="submission" date="2023-07" db="EMBL/GenBank/DDBJ databases">
        <title>draft genome sequence of fig (Ficus carica).</title>
        <authorList>
            <person name="Takahashi T."/>
            <person name="Nishimura K."/>
        </authorList>
    </citation>
    <scope>NUCLEOTIDE SEQUENCE</scope>
</reference>
<dbReference type="AlphaFoldDB" id="A0AA88A6Z6"/>
<name>A0AA88A6Z6_FICCA</name>
<dbReference type="PROSITE" id="PS50089">
    <property type="entry name" value="ZF_RING_2"/>
    <property type="match status" value="1"/>
</dbReference>
<keyword evidence="5" id="KW-1185">Reference proteome</keyword>
<dbReference type="EMBL" id="BTGU01000021">
    <property type="protein sequence ID" value="GMN45757.1"/>
    <property type="molecule type" value="Genomic_DNA"/>
</dbReference>
<dbReference type="PANTHER" id="PTHR12603:SF0">
    <property type="entry name" value="CCR4-NOT TRANSCRIPTION COMPLEX SUBUNIT 4"/>
    <property type="match status" value="1"/>
</dbReference>
<dbReference type="GO" id="GO:0030014">
    <property type="term" value="C:CCR4-NOT complex"/>
    <property type="evidence" value="ECO:0007669"/>
    <property type="project" value="InterPro"/>
</dbReference>
<dbReference type="Gene3D" id="3.30.40.10">
    <property type="entry name" value="Zinc/RING finger domain, C3HC4 (zinc finger)"/>
    <property type="match status" value="1"/>
</dbReference>
<dbReference type="GO" id="GO:0004842">
    <property type="term" value="F:ubiquitin-protein transferase activity"/>
    <property type="evidence" value="ECO:0007669"/>
    <property type="project" value="InterPro"/>
</dbReference>
<keyword evidence="1" id="KW-0479">Metal-binding</keyword>
<feature type="region of interest" description="Disordered" evidence="2">
    <location>
        <begin position="62"/>
        <end position="149"/>
    </location>
</feature>
<accession>A0AA88A6Z6</accession>
<evidence type="ECO:0000256" key="1">
    <source>
        <dbReference type="PROSITE-ProRule" id="PRU00175"/>
    </source>
</evidence>
<organism evidence="4 5">
    <name type="scientific">Ficus carica</name>
    <name type="common">Common fig</name>
    <dbReference type="NCBI Taxonomy" id="3494"/>
    <lineage>
        <taxon>Eukaryota</taxon>
        <taxon>Viridiplantae</taxon>
        <taxon>Streptophyta</taxon>
        <taxon>Embryophyta</taxon>
        <taxon>Tracheophyta</taxon>
        <taxon>Spermatophyta</taxon>
        <taxon>Magnoliopsida</taxon>
        <taxon>eudicotyledons</taxon>
        <taxon>Gunneridae</taxon>
        <taxon>Pentapetalae</taxon>
        <taxon>rosids</taxon>
        <taxon>fabids</taxon>
        <taxon>Rosales</taxon>
        <taxon>Moraceae</taxon>
        <taxon>Ficeae</taxon>
        <taxon>Ficus</taxon>
    </lineage>
</organism>
<dbReference type="Proteomes" id="UP001187192">
    <property type="component" value="Unassembled WGS sequence"/>
</dbReference>
<dbReference type="PANTHER" id="PTHR12603">
    <property type="entry name" value="CCR4-NOT TRANSCRIPTION COMPLEX RELATED"/>
    <property type="match status" value="1"/>
</dbReference>
<feature type="domain" description="RING-type" evidence="3">
    <location>
        <begin position="267"/>
        <end position="309"/>
    </location>
</feature>
<feature type="compositionally biased region" description="Low complexity" evidence="2">
    <location>
        <begin position="98"/>
        <end position="140"/>
    </location>
</feature>
<dbReference type="SUPFAM" id="SSF57850">
    <property type="entry name" value="RING/U-box"/>
    <property type="match status" value="1"/>
</dbReference>
<sequence length="432" mass="47266">MVSDSVANASIPSAAYNSKDLGKKKRARTAKLKQCKLDVRREQWLSQGAVKNKCCKEETNGVRAGNKENNRSLGNLETRPIGGENDGSIHHQNDSDSESLSNSPTSLNSSVLGGNDSGTNFTGSSSSSSTSSGGCCSGSITEEEEEDDGCLDDWEAVADALAANDKQENQCSESPPEHEQIPQTVSSFQAANGGSGIGVGNSKPELARPVPRSSGNTRAWRPDDAFRPQSLPNLSKQLSLPNSDRQHYGCGGVSWACNNIMAPPSSCPICYEDLDLTDTSFLPCLCGFRLCLFCHKRILDEDGRCPGCRKPYERNAVEAEASVRGGSLTFRLARSCSMITRCEHRVLSTRELSFFSYEFGSYLYGACANVENSMFVCEYIWWQEVKGICLSLSRLLRFFRTLYVDARIDKNCERIASKSDKDRDLVRLRGSA</sequence>
<proteinExistence type="predicted"/>
<dbReference type="FunFam" id="3.30.40.10:FF:000383">
    <property type="entry name" value="RING/U-box superfamily protein"/>
    <property type="match status" value="1"/>
</dbReference>
<dbReference type="InterPro" id="IPR039780">
    <property type="entry name" value="Mot2"/>
</dbReference>
<dbReference type="InterPro" id="IPR039515">
    <property type="entry name" value="NOT4_mRING-HC-C4C4"/>
</dbReference>
<evidence type="ECO:0000256" key="2">
    <source>
        <dbReference type="SAM" id="MobiDB-lite"/>
    </source>
</evidence>
<dbReference type="Pfam" id="PF14570">
    <property type="entry name" value="zf-RING_4"/>
    <property type="match status" value="1"/>
</dbReference>
<dbReference type="GO" id="GO:0008270">
    <property type="term" value="F:zinc ion binding"/>
    <property type="evidence" value="ECO:0007669"/>
    <property type="project" value="UniProtKB-KW"/>
</dbReference>
<evidence type="ECO:0000313" key="5">
    <source>
        <dbReference type="Proteomes" id="UP001187192"/>
    </source>
</evidence>
<comment type="caution">
    <text evidence="4">The sequence shown here is derived from an EMBL/GenBank/DDBJ whole genome shotgun (WGS) entry which is preliminary data.</text>
</comment>